<dbReference type="PROSITE" id="PS00136">
    <property type="entry name" value="SUBTILASE_ASP"/>
    <property type="match status" value="1"/>
</dbReference>
<dbReference type="EMBL" id="RBZO01000018">
    <property type="protein sequence ID" value="RKQ14769.1"/>
    <property type="molecule type" value="Genomic_DNA"/>
</dbReference>
<dbReference type="RefSeq" id="WP_121132106.1">
    <property type="nucleotide sequence ID" value="NZ_JBHUFK010000003.1"/>
</dbReference>
<evidence type="ECO:0000256" key="1">
    <source>
        <dbReference type="ARBA" id="ARBA00004168"/>
    </source>
</evidence>
<dbReference type="CDD" id="cd02133">
    <property type="entry name" value="PA_C5a_like"/>
    <property type="match status" value="1"/>
</dbReference>
<dbReference type="CDD" id="cd07474">
    <property type="entry name" value="Peptidases_S8_subtilisin_Vpr-like"/>
    <property type="match status" value="1"/>
</dbReference>
<evidence type="ECO:0000259" key="17">
    <source>
        <dbReference type="Pfam" id="PF02225"/>
    </source>
</evidence>
<comment type="caution">
    <text evidence="19">The sequence shown here is derived from an EMBL/GenBank/DDBJ whole genome shotgun (WGS) entry which is preliminary data.</text>
</comment>
<dbReference type="OrthoDB" id="9798386at2"/>
<dbReference type="InterPro" id="IPR046450">
    <property type="entry name" value="PA_dom_sf"/>
</dbReference>
<keyword evidence="7 11" id="KW-0378">Hydrolase</keyword>
<evidence type="ECO:0000256" key="3">
    <source>
        <dbReference type="ARBA" id="ARBA00022512"/>
    </source>
</evidence>
<dbReference type="InterPro" id="IPR022398">
    <property type="entry name" value="Peptidase_S8_His-AS"/>
</dbReference>
<feature type="active site" description="Charge relay system" evidence="10 11">
    <location>
        <position position="279"/>
    </location>
</feature>
<dbReference type="PROSITE" id="PS00137">
    <property type="entry name" value="SUBTILASE_HIS"/>
    <property type="match status" value="1"/>
</dbReference>
<feature type="compositionally biased region" description="Low complexity" evidence="13">
    <location>
        <begin position="1706"/>
        <end position="1734"/>
    </location>
</feature>
<accession>A0A494YX23</accession>
<reference evidence="19 20" key="1">
    <citation type="journal article" date="2015" name="Antonie Van Leeuwenhoek">
        <title>Oceanobacillus bengalensis sp. nov., a bacterium isolated from seawater of the Bay of Bengal.</title>
        <authorList>
            <person name="Yongchang O."/>
            <person name="Xiang W."/>
            <person name="Wang G."/>
        </authorList>
    </citation>
    <scope>NUCLEOTIDE SEQUENCE [LARGE SCALE GENOMIC DNA]</scope>
    <source>
        <strain evidence="19 20">MCCC 1K00260</strain>
    </source>
</reference>
<dbReference type="Proteomes" id="UP000281813">
    <property type="component" value="Unassembled WGS sequence"/>
</dbReference>
<keyword evidence="20" id="KW-1185">Reference proteome</keyword>
<keyword evidence="4" id="KW-0964">Secreted</keyword>
<proteinExistence type="inferred from homology"/>
<evidence type="ECO:0000256" key="13">
    <source>
        <dbReference type="SAM" id="MobiDB-lite"/>
    </source>
</evidence>
<dbReference type="GO" id="GO:0004252">
    <property type="term" value="F:serine-type endopeptidase activity"/>
    <property type="evidence" value="ECO:0007669"/>
    <property type="project" value="UniProtKB-UniRule"/>
</dbReference>
<keyword evidence="14" id="KW-1133">Transmembrane helix</keyword>
<evidence type="ECO:0000256" key="10">
    <source>
        <dbReference type="PIRSR" id="PIRSR615500-1"/>
    </source>
</evidence>
<evidence type="ECO:0000256" key="12">
    <source>
        <dbReference type="RuleBase" id="RU003355"/>
    </source>
</evidence>
<name>A0A494YX23_9BACI</name>
<sequence length="1770" mass="189630">MKGKLSNKFSSILLIITLIFSLFNPVLISANSSNDSSKQLNTEERIAHLKETVSKQRTMLEQKPAINPSLQEISGNKEVAVIVQLSEPPVALEEGQNKVQGKSFSASQATTAKTKVINEQARFEKALKSKKINYEKGFTYHQAFNGMSIKLKASELDELLTIDGVLNVEPDEVVHALDISPDDRVDSAMVDSVPHLEVPELWEDGYEGEGVKVAVLDTGIDYNHPDFEGIYKGGYNFIKHGPDYARERADDDPYETTPEDWPEHMPEFSANGSSFYTSHGTHVAGIIAATGNNDHGIKGIAPKIDLYAYRVLGAYGSGMTSGIIAGIDKAVEEDMDIINLSLGGGSNSQTAPDSIAINNATLAGVTSIVATGNSGPGRGTVGNPASAALAISVGNSTLPEETIQATLSVEAGTYSDEYNVALMGWTFAEDPAETLSGSYDVVAVPGFGAASDYEGIDAEGKVVLASRGEIAFVDKIAAAKDAGAVGIIIHNNVEGDGPADVLLGNSFGFIPTYDIATADGQAFREAIEATENKTGKVTFSDYEKDTTEGDHINDSSSRGPSTPVFDIKPDVSAPGTNIMSTIPAYGKDDPEADYAKAYDRKTGTSMAAPQVAGIAALLLSKNPDWTPYDVKVALSNTAKQLDTELYDVFAQGPGRVQPLEAVSAEALAYALDTTESDGEIVNYEKGTVTFGRVSPDPEQETTKTKEIEVRNLSGASSNYDVSVEVTKAATGELADASVSVDKSSFTLGDSETLNVELTVPAGEESPGNELLGYIHITNGTTNLSLPFAVEFSTQSPTGLEYFELEEYAISPNGDGKHEEALLQFGLLNDEEAMSIELWDAVNPDGGAFGDGYLGYFAFQPLQAGYWSIPIGGTYVDWGTDEETVIPDGVYTIDFNSWDLESGDITFLADDGPFFVKTTASEIEFDTVEEEIESSEYEVTGTITDGFIDFKETVENMFALPYDVNEKLTVTYEVTDKDGNTSEQNEVVLEQDGTFAIPLTELPSGENTLSLHVNDIVENTATADVTLNVKAEAPKEMNVTLTPSTTEPTEGPVTITVDTDSETELVALKWLEGEKTAADFAEAGNDIALEAGAFDVTENGTYTVYVKNSDEVEAVQTIEVANITEPVEEVNITLTPSTTEPTEGPVTITVDTDSESELVALKWLEGEKTAEDFAEAGNDIALEAGAFDVSENGTYTVYVKNSDEVEAIQTIAVENITEPVEEVNITLTASTTEPTEGPVTINVDTDSESELVTLKWLEGKKTAEDFAEAGNDIELEVGAFDVTENGTYSVYVKNSEELEAVQTITVTNITNSDDTDPEVEFNVTLTPSTTEPTEGPVTISIDTDSASELVALKWLEGKKTAEDFAEAGNDIALEDLAFDVTENGTYSVYMKNTDDVEVVQTIAIENITEPVEEVNITLAPSTTEHTEGPVTISVDTDSVSELVALKWLEGEKTTADFAEAGNDIELETGSFDVTENGTYTVYVKNSDEVEAVQTIEVENITDPVEEINVTLTPSTTDPTEGPVTISVNTDSESDLVALKWLKDEKSIGDFAEAGNEINLEAKAFDVTANGMYTVYVKNSDGVEAVQTIKVTNIEVPDVTNPAEEINVTLTPSTTEPTEGPITITVDTNSETDLVALKWLKGDKAAEDFVDAGNDIDLEVGAFDITENGTYTVYVKNSDGVEAVQTIEVTNITEPPNKPSTGTDTDGQNKNNGVIKDNNNQGNNNGSSTNNQQGGKTLPDTATNTFNYIAIGAILLMVGILAVFIQYRRKNI</sequence>
<evidence type="ECO:0000313" key="20">
    <source>
        <dbReference type="Proteomes" id="UP000281813"/>
    </source>
</evidence>
<gene>
    <name evidence="19" type="ORF">D8M05_12030</name>
</gene>
<evidence type="ECO:0000256" key="7">
    <source>
        <dbReference type="ARBA" id="ARBA00022801"/>
    </source>
</evidence>
<evidence type="ECO:0000256" key="8">
    <source>
        <dbReference type="ARBA" id="ARBA00022825"/>
    </source>
</evidence>
<evidence type="ECO:0000256" key="14">
    <source>
        <dbReference type="SAM" id="Phobius"/>
    </source>
</evidence>
<feature type="region of interest" description="Disordered" evidence="13">
    <location>
        <begin position="544"/>
        <end position="570"/>
    </location>
</feature>
<dbReference type="InterPro" id="IPR003137">
    <property type="entry name" value="PA_domain"/>
</dbReference>
<dbReference type="InterPro" id="IPR000209">
    <property type="entry name" value="Peptidase_S8/S53_dom"/>
</dbReference>
<evidence type="ECO:0000313" key="19">
    <source>
        <dbReference type="EMBL" id="RKQ14769.1"/>
    </source>
</evidence>
<dbReference type="InterPro" id="IPR036852">
    <property type="entry name" value="Peptidase_S8/S53_dom_sf"/>
</dbReference>
<dbReference type="InterPro" id="IPR019931">
    <property type="entry name" value="LPXTG_anchor"/>
</dbReference>
<feature type="compositionally biased region" description="Polar residues" evidence="13">
    <location>
        <begin position="1688"/>
        <end position="1704"/>
    </location>
</feature>
<dbReference type="Pfam" id="PF02225">
    <property type="entry name" value="PA"/>
    <property type="match status" value="1"/>
</dbReference>
<dbReference type="NCBIfam" id="TIGR01167">
    <property type="entry name" value="LPXTG_anchor"/>
    <property type="match status" value="1"/>
</dbReference>
<dbReference type="SUPFAM" id="SSF52025">
    <property type="entry name" value="PA domain"/>
    <property type="match status" value="1"/>
</dbReference>
<feature type="domain" description="Peptidase S8/S53" evidence="15">
    <location>
        <begin position="208"/>
        <end position="650"/>
    </location>
</feature>
<dbReference type="Pfam" id="PF00082">
    <property type="entry name" value="Peptidase_S8"/>
    <property type="match status" value="1"/>
</dbReference>
<keyword evidence="8 11" id="KW-0720">Serine protease</keyword>
<feature type="active site" description="Charge relay system" evidence="10 11">
    <location>
        <position position="217"/>
    </location>
</feature>
<feature type="active site" description="Charge relay system" evidence="10 11">
    <location>
        <position position="605"/>
    </location>
</feature>
<evidence type="ECO:0000256" key="4">
    <source>
        <dbReference type="ARBA" id="ARBA00022525"/>
    </source>
</evidence>
<keyword evidence="6" id="KW-0732">Signal</keyword>
<comment type="subcellular location">
    <subcellularLocation>
        <location evidence="1">Secreted</location>
        <location evidence="1">Cell wall</location>
        <topology evidence="1">Peptidoglycan-anchor</topology>
    </subcellularLocation>
</comment>
<dbReference type="InterPro" id="IPR010259">
    <property type="entry name" value="S8pro/Inhibitor_I9"/>
</dbReference>
<dbReference type="InterPro" id="IPR023828">
    <property type="entry name" value="Peptidase_S8_Ser-AS"/>
</dbReference>
<feature type="domain" description="Gram-positive cocci surface proteins LPxTG" evidence="16">
    <location>
        <begin position="1729"/>
        <end position="1768"/>
    </location>
</feature>
<dbReference type="PROSITE" id="PS51892">
    <property type="entry name" value="SUBTILASE"/>
    <property type="match status" value="1"/>
</dbReference>
<feature type="domain" description="Inhibitor I9" evidence="18">
    <location>
        <begin position="107"/>
        <end position="175"/>
    </location>
</feature>
<feature type="compositionally biased region" description="Basic and acidic residues" evidence="13">
    <location>
        <begin position="544"/>
        <end position="553"/>
    </location>
</feature>
<feature type="transmembrane region" description="Helical" evidence="14">
    <location>
        <begin position="1744"/>
        <end position="1765"/>
    </location>
</feature>
<dbReference type="Gene3D" id="3.50.30.30">
    <property type="match status" value="1"/>
</dbReference>
<dbReference type="Gene3D" id="3.40.50.200">
    <property type="entry name" value="Peptidase S8/S53 domain"/>
    <property type="match status" value="1"/>
</dbReference>
<dbReference type="PRINTS" id="PR00723">
    <property type="entry name" value="SUBTILISIN"/>
</dbReference>
<dbReference type="InterPro" id="IPR050131">
    <property type="entry name" value="Peptidase_S8_subtilisin-like"/>
</dbReference>
<feature type="domain" description="PA" evidence="17">
    <location>
        <begin position="439"/>
        <end position="522"/>
    </location>
</feature>
<evidence type="ECO:0000259" key="18">
    <source>
        <dbReference type="Pfam" id="PF05922"/>
    </source>
</evidence>
<dbReference type="Pfam" id="PF05922">
    <property type="entry name" value="Inhibitor_I9"/>
    <property type="match status" value="1"/>
</dbReference>
<keyword evidence="14" id="KW-0472">Membrane</keyword>
<dbReference type="GO" id="GO:0006508">
    <property type="term" value="P:proteolysis"/>
    <property type="evidence" value="ECO:0007669"/>
    <property type="project" value="UniProtKB-KW"/>
</dbReference>
<keyword evidence="14" id="KW-0812">Transmembrane</keyword>
<keyword evidence="5 11" id="KW-0645">Protease</keyword>
<evidence type="ECO:0000256" key="2">
    <source>
        <dbReference type="ARBA" id="ARBA00011073"/>
    </source>
</evidence>
<evidence type="ECO:0000256" key="9">
    <source>
        <dbReference type="ARBA" id="ARBA00023088"/>
    </source>
</evidence>
<feature type="region of interest" description="Disordered" evidence="13">
    <location>
        <begin position="1688"/>
        <end position="1736"/>
    </location>
</feature>
<dbReference type="PANTHER" id="PTHR43806:SF65">
    <property type="entry name" value="SERINE PROTEASE APRX"/>
    <property type="match status" value="1"/>
</dbReference>
<dbReference type="Pfam" id="PF00746">
    <property type="entry name" value="Gram_pos_anchor"/>
    <property type="match status" value="1"/>
</dbReference>
<dbReference type="PROSITE" id="PS00138">
    <property type="entry name" value="SUBTILASE_SER"/>
    <property type="match status" value="1"/>
</dbReference>
<evidence type="ECO:0000256" key="11">
    <source>
        <dbReference type="PROSITE-ProRule" id="PRU01240"/>
    </source>
</evidence>
<dbReference type="InterPro" id="IPR034213">
    <property type="entry name" value="S8_Vpr-like"/>
</dbReference>
<evidence type="ECO:0000256" key="6">
    <source>
        <dbReference type="ARBA" id="ARBA00022729"/>
    </source>
</evidence>
<protein>
    <submittedName>
        <fullName evidence="19">LPXTG cell wall anchor domain-containing protein</fullName>
    </submittedName>
</protein>
<dbReference type="SUPFAM" id="SSF52743">
    <property type="entry name" value="Subtilisin-like"/>
    <property type="match status" value="1"/>
</dbReference>
<evidence type="ECO:0000259" key="16">
    <source>
        <dbReference type="Pfam" id="PF00746"/>
    </source>
</evidence>
<comment type="similarity">
    <text evidence="2 11 12">Belongs to the peptidase S8 family.</text>
</comment>
<evidence type="ECO:0000256" key="5">
    <source>
        <dbReference type="ARBA" id="ARBA00022670"/>
    </source>
</evidence>
<dbReference type="InterPro" id="IPR015500">
    <property type="entry name" value="Peptidase_S8_subtilisin-rel"/>
</dbReference>
<keyword evidence="3" id="KW-0134">Cell wall</keyword>
<keyword evidence="9" id="KW-0572">Peptidoglycan-anchor</keyword>
<dbReference type="PANTHER" id="PTHR43806">
    <property type="entry name" value="PEPTIDASE S8"/>
    <property type="match status" value="1"/>
</dbReference>
<organism evidence="19 20">
    <name type="scientific">Oceanobacillus bengalensis</name>
    <dbReference type="NCBI Taxonomy" id="1435466"/>
    <lineage>
        <taxon>Bacteria</taxon>
        <taxon>Bacillati</taxon>
        <taxon>Bacillota</taxon>
        <taxon>Bacilli</taxon>
        <taxon>Bacillales</taxon>
        <taxon>Bacillaceae</taxon>
        <taxon>Oceanobacillus</taxon>
    </lineage>
</organism>
<evidence type="ECO:0000259" key="15">
    <source>
        <dbReference type="Pfam" id="PF00082"/>
    </source>
</evidence>
<dbReference type="InterPro" id="IPR023827">
    <property type="entry name" value="Peptidase_S8_Asp-AS"/>
</dbReference>